<proteinExistence type="predicted"/>
<dbReference type="AlphaFoldDB" id="A0A225NIJ3"/>
<comment type="caution">
    <text evidence="1">The sequence shown here is derived from an EMBL/GenBank/DDBJ whole genome shotgun (WGS) entry which is preliminary data.</text>
</comment>
<sequence length="88" mass="9624">MTDMQSRLEMLEARAVAHRRLLARLLAASGRATRESVTDWLVSHEVPSDGQEDPGAVLSELDSGLMTEAEEFRAIAALVEQESGQLES</sequence>
<accession>A0A225NIJ3</accession>
<organism evidence="1 2">
    <name type="scientific">Marinibacterium profundimaris</name>
    <dbReference type="NCBI Taxonomy" id="1679460"/>
    <lineage>
        <taxon>Bacteria</taxon>
        <taxon>Pseudomonadati</taxon>
        <taxon>Pseudomonadota</taxon>
        <taxon>Alphaproteobacteria</taxon>
        <taxon>Rhodobacterales</taxon>
        <taxon>Paracoccaceae</taxon>
        <taxon>Marinibacterium</taxon>
    </lineage>
</organism>
<dbReference type="RefSeq" id="WP_088652562.1">
    <property type="nucleotide sequence ID" value="NZ_AQQR01000023.1"/>
</dbReference>
<evidence type="ECO:0000313" key="2">
    <source>
        <dbReference type="Proteomes" id="UP000215377"/>
    </source>
</evidence>
<gene>
    <name evidence="1" type="ORF">ATO3_24675</name>
</gene>
<reference evidence="1 2" key="1">
    <citation type="submission" date="2013-04" db="EMBL/GenBank/DDBJ databases">
        <title>Oceanicola sp. 22II1-22F33 Genome Sequencing.</title>
        <authorList>
            <person name="Lai Q."/>
            <person name="Li G."/>
            <person name="Shao Z."/>
        </authorList>
    </citation>
    <scope>NUCLEOTIDE SEQUENCE [LARGE SCALE GENOMIC DNA]</scope>
    <source>
        <strain evidence="1 2">22II1-22F33</strain>
    </source>
</reference>
<protein>
    <submittedName>
        <fullName evidence="1">Uncharacterized protein</fullName>
    </submittedName>
</protein>
<dbReference type="OrthoDB" id="7777508at2"/>
<dbReference type="EMBL" id="AQQR01000023">
    <property type="protein sequence ID" value="OWU68097.1"/>
    <property type="molecule type" value="Genomic_DNA"/>
</dbReference>
<name>A0A225NIJ3_9RHOB</name>
<keyword evidence="2" id="KW-1185">Reference proteome</keyword>
<dbReference type="Proteomes" id="UP000215377">
    <property type="component" value="Unassembled WGS sequence"/>
</dbReference>
<evidence type="ECO:0000313" key="1">
    <source>
        <dbReference type="EMBL" id="OWU68097.1"/>
    </source>
</evidence>